<accession>A0ACC1D286</accession>
<dbReference type="Proteomes" id="UP000824533">
    <property type="component" value="Linkage Group LG12"/>
</dbReference>
<proteinExistence type="predicted"/>
<organism evidence="1 2">
    <name type="scientific">Dendrolimus kikuchii</name>
    <dbReference type="NCBI Taxonomy" id="765133"/>
    <lineage>
        <taxon>Eukaryota</taxon>
        <taxon>Metazoa</taxon>
        <taxon>Ecdysozoa</taxon>
        <taxon>Arthropoda</taxon>
        <taxon>Hexapoda</taxon>
        <taxon>Insecta</taxon>
        <taxon>Pterygota</taxon>
        <taxon>Neoptera</taxon>
        <taxon>Endopterygota</taxon>
        <taxon>Lepidoptera</taxon>
        <taxon>Glossata</taxon>
        <taxon>Ditrysia</taxon>
        <taxon>Bombycoidea</taxon>
        <taxon>Lasiocampidae</taxon>
        <taxon>Dendrolimus</taxon>
    </lineage>
</organism>
<reference evidence="1 2" key="1">
    <citation type="journal article" date="2021" name="Front. Genet.">
        <title>Chromosome-Level Genome Assembly Reveals Significant Gene Expansion in the Toll and IMD Signaling Pathways of Dendrolimus kikuchii.</title>
        <authorList>
            <person name="Zhou J."/>
            <person name="Wu P."/>
            <person name="Xiong Z."/>
            <person name="Liu N."/>
            <person name="Zhao N."/>
            <person name="Ji M."/>
            <person name="Qiu Y."/>
            <person name="Yang B."/>
        </authorList>
    </citation>
    <scope>NUCLEOTIDE SEQUENCE [LARGE SCALE GENOMIC DNA]</scope>
    <source>
        <strain evidence="1">Ann1</strain>
    </source>
</reference>
<protein>
    <submittedName>
        <fullName evidence="1">Uncharacterized protein</fullName>
    </submittedName>
</protein>
<comment type="caution">
    <text evidence="1">The sequence shown here is derived from an EMBL/GenBank/DDBJ whole genome shotgun (WGS) entry which is preliminary data.</text>
</comment>
<gene>
    <name evidence="1" type="ORF">K1T71_007496</name>
</gene>
<name>A0ACC1D286_9NEOP</name>
<dbReference type="EMBL" id="CM034398">
    <property type="protein sequence ID" value="KAJ0177487.1"/>
    <property type="molecule type" value="Genomic_DNA"/>
</dbReference>
<keyword evidence="2" id="KW-1185">Reference proteome</keyword>
<evidence type="ECO:0000313" key="1">
    <source>
        <dbReference type="EMBL" id="KAJ0177487.1"/>
    </source>
</evidence>
<sequence>MSDDKQEDVQHTDLSSATESLKIDGDHKENGDSGKSDKVKIDILLKATGNAPIMKKKKWAVDAEKQIGWIMEFVKKYLKLEPDEKLFLYVNQTFAPSPDQIVRNLYECFGTDGKLVLHYCKSQAWG</sequence>
<evidence type="ECO:0000313" key="2">
    <source>
        <dbReference type="Proteomes" id="UP000824533"/>
    </source>
</evidence>